<dbReference type="EMBL" id="BGPR01000604">
    <property type="protein sequence ID" value="GBM28151.1"/>
    <property type="molecule type" value="Genomic_DNA"/>
</dbReference>
<evidence type="ECO:0000313" key="1">
    <source>
        <dbReference type="EMBL" id="GBM28151.1"/>
    </source>
</evidence>
<proteinExistence type="predicted"/>
<organism evidence="1 2">
    <name type="scientific">Araneus ventricosus</name>
    <name type="common">Orbweaver spider</name>
    <name type="synonym">Epeira ventricosa</name>
    <dbReference type="NCBI Taxonomy" id="182803"/>
    <lineage>
        <taxon>Eukaryota</taxon>
        <taxon>Metazoa</taxon>
        <taxon>Ecdysozoa</taxon>
        <taxon>Arthropoda</taxon>
        <taxon>Chelicerata</taxon>
        <taxon>Arachnida</taxon>
        <taxon>Araneae</taxon>
        <taxon>Araneomorphae</taxon>
        <taxon>Entelegynae</taxon>
        <taxon>Araneoidea</taxon>
        <taxon>Araneidae</taxon>
        <taxon>Araneus</taxon>
    </lineage>
</organism>
<keyword evidence="2" id="KW-1185">Reference proteome</keyword>
<accession>A0A4Y2EH58</accession>
<comment type="caution">
    <text evidence="1">The sequence shown here is derived from an EMBL/GenBank/DDBJ whole genome shotgun (WGS) entry which is preliminary data.</text>
</comment>
<evidence type="ECO:0000313" key="2">
    <source>
        <dbReference type="Proteomes" id="UP000499080"/>
    </source>
</evidence>
<gene>
    <name evidence="1" type="ORF">AVEN_224204_1</name>
</gene>
<dbReference type="Proteomes" id="UP000499080">
    <property type="component" value="Unassembled WGS sequence"/>
</dbReference>
<reference evidence="1 2" key="1">
    <citation type="journal article" date="2019" name="Sci. Rep.">
        <title>Orb-weaving spider Araneus ventricosus genome elucidates the spidroin gene catalogue.</title>
        <authorList>
            <person name="Kono N."/>
            <person name="Nakamura H."/>
            <person name="Ohtoshi R."/>
            <person name="Moran D.A.P."/>
            <person name="Shinohara A."/>
            <person name="Yoshida Y."/>
            <person name="Fujiwara M."/>
            <person name="Mori M."/>
            <person name="Tomita M."/>
            <person name="Arakawa K."/>
        </authorList>
    </citation>
    <scope>NUCLEOTIDE SEQUENCE [LARGE SCALE GENOMIC DNA]</scope>
</reference>
<name>A0A4Y2EH58_ARAVE</name>
<protein>
    <submittedName>
        <fullName evidence="1">Uncharacterized protein</fullName>
    </submittedName>
</protein>
<dbReference type="AlphaFoldDB" id="A0A4Y2EH58"/>
<sequence length="103" mass="11562">MLSANTGSKKKRPFLVLSSVFGIQTNTMEGRTPSVYFSSHLPFLFLNTLPSKAREWFLSCLLVIRPQVGQITQPQSCAFLHGVDWMWSVLTGGLCRLKRGWSA</sequence>